<dbReference type="SUPFAM" id="SSF51735">
    <property type="entry name" value="NAD(P)-binding Rossmann-fold domains"/>
    <property type="match status" value="1"/>
</dbReference>
<dbReference type="FunFam" id="3.40.50.720:FF:000084">
    <property type="entry name" value="Short-chain dehydrogenase reductase"/>
    <property type="match status" value="1"/>
</dbReference>
<accession>A0A4Z0P4I8</accession>
<dbReference type="RefSeq" id="WP_135435346.1">
    <property type="nucleotide sequence ID" value="NZ_SRLA01000003.1"/>
</dbReference>
<dbReference type="InterPro" id="IPR036291">
    <property type="entry name" value="NAD(P)-bd_dom_sf"/>
</dbReference>
<protein>
    <submittedName>
        <fullName evidence="5">SDR family NAD(P)-dependent oxidoreductase</fullName>
    </submittedName>
</protein>
<evidence type="ECO:0000256" key="3">
    <source>
        <dbReference type="RuleBase" id="RU000363"/>
    </source>
</evidence>
<evidence type="ECO:0000256" key="2">
    <source>
        <dbReference type="ARBA" id="ARBA00023002"/>
    </source>
</evidence>
<dbReference type="Gene3D" id="3.40.50.720">
    <property type="entry name" value="NAD(P)-binding Rossmann-like Domain"/>
    <property type="match status" value="1"/>
</dbReference>
<dbReference type="SMART" id="SM00822">
    <property type="entry name" value="PKS_KR"/>
    <property type="match status" value="1"/>
</dbReference>
<evidence type="ECO:0000313" key="5">
    <source>
        <dbReference type="EMBL" id="TGE06574.1"/>
    </source>
</evidence>
<dbReference type="PRINTS" id="PR00081">
    <property type="entry name" value="GDHRDH"/>
</dbReference>
<dbReference type="AlphaFoldDB" id="A0A4Z0P4I8"/>
<dbReference type="PROSITE" id="PS00061">
    <property type="entry name" value="ADH_SHORT"/>
    <property type="match status" value="1"/>
</dbReference>
<dbReference type="Pfam" id="PF00106">
    <property type="entry name" value="adh_short"/>
    <property type="match status" value="1"/>
</dbReference>
<dbReference type="OrthoDB" id="9786056at2"/>
<dbReference type="Proteomes" id="UP000298337">
    <property type="component" value="Unassembled WGS sequence"/>
</dbReference>
<proteinExistence type="inferred from homology"/>
<sequence>MSNSQIWFVTGASQGLGLCLAQQLLQAGHRVAATSRTLTSLTQALGNASANFLPLQTDLTSEASVQQAVAQAVATFGRIDVVVNNAGYGIGGSIEELTDAETRQAFDVNVFGGLNVIRQVLPHMRTAHKGHIINISSIAGISAATGWAIYAATKFAVEGFSEVLAQDVASMGIKVTVVAPGAFRTNFLTQESLVLAEQPLVAYQEVRASHEKYRQMNGAQIGDPEKAAAAIIQVAQESNPPLHLLLGQDAYNRAIRKLDTFREEIEAWKPLTLSTNFEG</sequence>
<keyword evidence="2" id="KW-0560">Oxidoreductase</keyword>
<dbReference type="EMBL" id="SRLA01000003">
    <property type="protein sequence ID" value="TGE06574.1"/>
    <property type="molecule type" value="Genomic_DNA"/>
</dbReference>
<comment type="caution">
    <text evidence="5">The sequence shown here is derived from an EMBL/GenBank/DDBJ whole genome shotgun (WGS) entry which is preliminary data.</text>
</comment>
<dbReference type="PRINTS" id="PR00080">
    <property type="entry name" value="SDRFAMILY"/>
</dbReference>
<dbReference type="InterPro" id="IPR051911">
    <property type="entry name" value="SDR_oxidoreductase"/>
</dbReference>
<dbReference type="NCBIfam" id="NF004824">
    <property type="entry name" value="PRK06180.1"/>
    <property type="match status" value="1"/>
</dbReference>
<feature type="domain" description="Ketoreductase" evidence="4">
    <location>
        <begin position="5"/>
        <end position="186"/>
    </location>
</feature>
<dbReference type="PANTHER" id="PTHR43976">
    <property type="entry name" value="SHORT CHAIN DEHYDROGENASE"/>
    <property type="match status" value="1"/>
</dbReference>
<dbReference type="PANTHER" id="PTHR43976:SF16">
    <property type="entry name" value="SHORT-CHAIN DEHYDROGENASE_REDUCTASE FAMILY PROTEIN"/>
    <property type="match status" value="1"/>
</dbReference>
<keyword evidence="6" id="KW-1185">Reference proteome</keyword>
<gene>
    <name evidence="5" type="ORF">EU556_17225</name>
</gene>
<dbReference type="GO" id="GO:0016491">
    <property type="term" value="F:oxidoreductase activity"/>
    <property type="evidence" value="ECO:0007669"/>
    <property type="project" value="UniProtKB-KW"/>
</dbReference>
<dbReference type="InterPro" id="IPR002347">
    <property type="entry name" value="SDR_fam"/>
</dbReference>
<comment type="similarity">
    <text evidence="1 3">Belongs to the short-chain dehydrogenases/reductases (SDR) family.</text>
</comment>
<name>A0A4Z0P4I8_9BACT</name>
<dbReference type="CDD" id="cd05374">
    <property type="entry name" value="17beta-HSD-like_SDR_c"/>
    <property type="match status" value="1"/>
</dbReference>
<dbReference type="InterPro" id="IPR057326">
    <property type="entry name" value="KR_dom"/>
</dbReference>
<evidence type="ECO:0000256" key="1">
    <source>
        <dbReference type="ARBA" id="ARBA00006484"/>
    </source>
</evidence>
<evidence type="ECO:0000259" key="4">
    <source>
        <dbReference type="SMART" id="SM00822"/>
    </source>
</evidence>
<dbReference type="InterPro" id="IPR020904">
    <property type="entry name" value="Sc_DH/Rdtase_CS"/>
</dbReference>
<evidence type="ECO:0000313" key="6">
    <source>
        <dbReference type="Proteomes" id="UP000298337"/>
    </source>
</evidence>
<organism evidence="5 6">
    <name type="scientific">Hymenobacter fodinae</name>
    <dbReference type="NCBI Taxonomy" id="2510796"/>
    <lineage>
        <taxon>Bacteria</taxon>
        <taxon>Pseudomonadati</taxon>
        <taxon>Bacteroidota</taxon>
        <taxon>Cytophagia</taxon>
        <taxon>Cytophagales</taxon>
        <taxon>Hymenobacteraceae</taxon>
        <taxon>Hymenobacter</taxon>
    </lineage>
</organism>
<reference evidence="5 6" key="1">
    <citation type="submission" date="2019-04" db="EMBL/GenBank/DDBJ databases">
        <authorList>
            <person name="Feng G."/>
            <person name="Zhang J."/>
            <person name="Zhu H."/>
        </authorList>
    </citation>
    <scope>NUCLEOTIDE SEQUENCE [LARGE SCALE GENOMIC DNA]</scope>
    <source>
        <strain evidence="5 6">92R-1</strain>
    </source>
</reference>